<dbReference type="Pfam" id="PF10014">
    <property type="entry name" value="2OG-Fe_Oxy_2"/>
    <property type="match status" value="1"/>
</dbReference>
<evidence type="ECO:0000313" key="1">
    <source>
        <dbReference type="EMBL" id="BAV63962.1"/>
    </source>
</evidence>
<dbReference type="OrthoDB" id="6681382at2"/>
<dbReference type="RefSeq" id="WP_066520695.1">
    <property type="nucleotide sequence ID" value="NZ_AP017655.1"/>
</dbReference>
<dbReference type="Gene3D" id="2.60.120.620">
    <property type="entry name" value="q2cbj1_9rhob like domain"/>
    <property type="match status" value="1"/>
</dbReference>
<protein>
    <recommendedName>
        <fullName evidence="3">2OG-Fe dioxygenase family protein</fullName>
    </recommendedName>
</protein>
<reference evidence="1 2" key="1">
    <citation type="submission" date="2016-10" db="EMBL/GenBank/DDBJ databases">
        <title>Complete Genome Sequence of the Nonylphenol-Degrading Bacterium Sphingobium cloacae JCM 10874T.</title>
        <authorList>
            <person name="Ootsuka M."/>
            <person name="Nishizawa T."/>
            <person name="Ohta H."/>
        </authorList>
    </citation>
    <scope>NUCLEOTIDE SEQUENCE [LARGE SCALE GENOMIC DNA]</scope>
    <source>
        <strain evidence="1 2">JCM 10874</strain>
    </source>
</reference>
<dbReference type="GO" id="GO:0051213">
    <property type="term" value="F:dioxygenase activity"/>
    <property type="evidence" value="ECO:0007669"/>
    <property type="project" value="InterPro"/>
</dbReference>
<proteinExistence type="predicted"/>
<evidence type="ECO:0008006" key="3">
    <source>
        <dbReference type="Google" id="ProtNLM"/>
    </source>
</evidence>
<evidence type="ECO:0000313" key="2">
    <source>
        <dbReference type="Proteomes" id="UP000218272"/>
    </source>
</evidence>
<dbReference type="EMBL" id="AP017655">
    <property type="protein sequence ID" value="BAV63962.1"/>
    <property type="molecule type" value="Genomic_DNA"/>
</dbReference>
<dbReference type="AlphaFoldDB" id="A0A1E1F0H8"/>
<dbReference type="KEGG" id="sclo:SCLO_1009220"/>
<keyword evidence="2" id="KW-1185">Reference proteome</keyword>
<sequence>MASNPALSSLPAGLRDDLAARGYARLAGRETGALLGEAAQAWEDFARSWDDLGPDLYMADGGRYRRRRHAAFRCEGGFFTRKPHQPHFQSRDYNPLNGDVQRWFDPVADATADHPVMRAIFALCAETFTGRAGRWHVEMHLFRIETGRGETGRPTPEGLHRDGVDWVFVMLVERRNVREGVTRIGAPDGAPLGEFTLTEPGDAVLIDDHRILHGVTEIHAVDPDRPAWRDALVVTFAAE</sequence>
<name>A0A1E1F0H8_9SPHN</name>
<dbReference type="Proteomes" id="UP000218272">
    <property type="component" value="Chromosome SCLO_1"/>
</dbReference>
<dbReference type="InterPro" id="IPR018724">
    <property type="entry name" value="2OG-Fe_dioxygenase"/>
</dbReference>
<gene>
    <name evidence="1" type="ORF">SCLO_1009220</name>
</gene>
<accession>A0A1E1F0H8</accession>
<organism evidence="1 2">
    <name type="scientific">Sphingobium cloacae</name>
    <dbReference type="NCBI Taxonomy" id="120107"/>
    <lineage>
        <taxon>Bacteria</taxon>
        <taxon>Pseudomonadati</taxon>
        <taxon>Pseudomonadota</taxon>
        <taxon>Alphaproteobacteria</taxon>
        <taxon>Sphingomonadales</taxon>
        <taxon>Sphingomonadaceae</taxon>
        <taxon>Sphingobium</taxon>
    </lineage>
</organism>